<dbReference type="EMBL" id="CVVU01000207">
    <property type="protein sequence ID" value="CRP11631.1"/>
    <property type="molecule type" value="Genomic_DNA"/>
</dbReference>
<dbReference type="SUPFAM" id="SSF117070">
    <property type="entry name" value="LEA14-like"/>
    <property type="match status" value="1"/>
</dbReference>
<evidence type="ECO:0000313" key="3">
    <source>
        <dbReference type="EMBL" id="CRP11631.1"/>
    </source>
</evidence>
<evidence type="ECO:0000259" key="2">
    <source>
        <dbReference type="SMART" id="SM00769"/>
    </source>
</evidence>
<feature type="domain" description="Water stress and hypersensitive response" evidence="2">
    <location>
        <begin position="34"/>
        <end position="154"/>
    </location>
</feature>
<feature type="chain" id="PRO_5015035333" evidence="1">
    <location>
        <begin position="28"/>
        <end position="166"/>
    </location>
</feature>
<name>A0A0C7ARE3_PSEAI</name>
<reference evidence="3" key="2">
    <citation type="submission" date="2015-06" db="EMBL/GenBank/DDBJ databases">
        <authorList>
            <person name="Radhakrishnan R."/>
            <person name="Underwood A."/>
            <person name="Al-Shahib A."/>
        </authorList>
    </citation>
    <scope>NUCLEOTIDE SEQUENCE</scope>
    <source>
        <strain evidence="3">P19_London_7_VIM_2_05_10</strain>
    </source>
</reference>
<keyword evidence="1" id="KW-0732">Signal</keyword>
<feature type="signal peptide" evidence="1">
    <location>
        <begin position="1"/>
        <end position="27"/>
    </location>
</feature>
<evidence type="ECO:0000313" key="8">
    <source>
        <dbReference type="Proteomes" id="UP000194857"/>
    </source>
</evidence>
<gene>
    <name evidence="4" type="ORF">CAZ10_15835</name>
    <name evidence="5" type="ORF">DT376_01570</name>
    <name evidence="6" type="ORF">IPC1295_25980</name>
    <name evidence="3" type="ORF">PAERUG_P19_London_7_VIM_2_05_10_03475</name>
</gene>
<dbReference type="InterPro" id="IPR013990">
    <property type="entry name" value="WHy-dom"/>
</dbReference>
<dbReference type="Proteomes" id="UP000284767">
    <property type="component" value="Unassembled WGS sequence"/>
</dbReference>
<accession>A0A0C7ARE3</accession>
<evidence type="ECO:0000313" key="6">
    <source>
        <dbReference type="EMBL" id="RPM08591.1"/>
    </source>
</evidence>
<evidence type="ECO:0000313" key="7">
    <source>
        <dbReference type="Proteomes" id="UP000045039"/>
    </source>
</evidence>
<reference evidence="6 10" key="6">
    <citation type="submission" date="2019-01" db="EMBL/GenBank/DDBJ databases">
        <title>The Pseudomonas aeruginosa pan-genome provides new insights on its population structure, horizontal gene transfer and pathogenicity.</title>
        <authorList>
            <person name="Freschi L."/>
            <person name="Vincent A.T."/>
            <person name="Jeukens J."/>
            <person name="Emond-Rheault J.-G."/>
            <person name="Kukavica-Ibrulj I."/>
            <person name="Dupont M.-J."/>
            <person name="Charette S.J."/>
            <person name="Boyle B."/>
            <person name="Levesque R.C."/>
        </authorList>
    </citation>
    <scope>NUCLEOTIDE SEQUENCE [LARGE SCALE GENOMIC DNA]</scope>
    <source>
        <strain evidence="6 10">PA-W36</strain>
    </source>
</reference>
<dbReference type="GO" id="GO:0009269">
    <property type="term" value="P:response to desiccation"/>
    <property type="evidence" value="ECO:0007669"/>
    <property type="project" value="InterPro"/>
</dbReference>
<evidence type="ECO:0000313" key="5">
    <source>
        <dbReference type="EMBL" id="RCI76580.1"/>
    </source>
</evidence>
<reference evidence="6 10" key="4">
    <citation type="submission" date="2017-08" db="EMBL/GenBank/DDBJ databases">
        <authorList>
            <person name="Feschi L."/>
            <person name="Jeukens J."/>
            <person name="Emond-Rheault J.-G."/>
            <person name="Kukavica-Ibrulj I."/>
            <person name="Boyle B."/>
            <person name="Levesque R.C."/>
        </authorList>
    </citation>
    <scope>NUCLEOTIDE SEQUENCE [LARGE SCALE GENOMIC DNA]</scope>
    <source>
        <strain evidence="6 10">PA-W36</strain>
    </source>
</reference>
<organism evidence="5 9">
    <name type="scientific">Pseudomonas aeruginosa</name>
    <dbReference type="NCBI Taxonomy" id="287"/>
    <lineage>
        <taxon>Bacteria</taxon>
        <taxon>Pseudomonadati</taxon>
        <taxon>Pseudomonadota</taxon>
        <taxon>Gammaproteobacteria</taxon>
        <taxon>Pseudomonadales</taxon>
        <taxon>Pseudomonadaceae</taxon>
        <taxon>Pseudomonas</taxon>
    </lineage>
</organism>
<reference evidence="4 8" key="3">
    <citation type="submission" date="2017-05" db="EMBL/GenBank/DDBJ databases">
        <authorList>
            <person name="Song R."/>
            <person name="Chenine A.L."/>
            <person name="Ruprecht R.M."/>
        </authorList>
    </citation>
    <scope>NUCLEOTIDE SEQUENCE [LARGE SCALE GENOMIC DNA]</scope>
    <source>
        <strain evidence="4 8">S567_C10_BS</strain>
    </source>
</reference>
<reference evidence="7" key="1">
    <citation type="submission" date="2015-06" db="EMBL/GenBank/DDBJ databases">
        <authorList>
            <person name="Radhakrishnan Rajesh"/>
            <person name="Underwood Anthony"/>
            <person name="Al-Shahib Ali"/>
        </authorList>
    </citation>
    <scope>NUCLEOTIDE SEQUENCE [LARGE SCALE GENOMIC DNA]</scope>
    <source>
        <strain evidence="7">P19_London_7_VIM_2_05_10</strain>
    </source>
</reference>
<protein>
    <submittedName>
        <fullName evidence="3">Late embryogenesis abundant protein</fullName>
    </submittedName>
    <submittedName>
        <fullName evidence="5">Water stress/hypersensitive response domain-containing protein</fullName>
    </submittedName>
</protein>
<evidence type="ECO:0000313" key="4">
    <source>
        <dbReference type="EMBL" id="OTI61344.1"/>
    </source>
</evidence>
<dbReference type="Proteomes" id="UP000045039">
    <property type="component" value="Unassembled WGS sequence"/>
</dbReference>
<dbReference type="PROSITE" id="PS51257">
    <property type="entry name" value="PROKAR_LIPOPROTEIN"/>
    <property type="match status" value="1"/>
</dbReference>
<dbReference type="Proteomes" id="UP000253594">
    <property type="component" value="Unassembled WGS sequence"/>
</dbReference>
<sequence length="166" mass="17639">MRLPANLGRLLPALCLGVLLSACSTFGQRDPLRIDLVGLEPLPGQGMEMRFMVKLRVQNPNDEPIEYNGIALDLDVNGQPLASGVSDQTGEVPRFGERVVSVPLTVSAFSAFRQAWGLSNNAPTRGMPYVVKGKLAGGLFGTVRFSEKGTLDFSGPAVGAPKTKGL</sequence>
<dbReference type="EMBL" id="NSNE01000019">
    <property type="protein sequence ID" value="RPM08591.1"/>
    <property type="molecule type" value="Genomic_DNA"/>
</dbReference>
<dbReference type="AlphaFoldDB" id="A0A0C7ARE3"/>
<dbReference type="Proteomes" id="UP000194857">
    <property type="component" value="Unassembled WGS sequence"/>
</dbReference>
<dbReference type="RefSeq" id="WP_003101228.1">
    <property type="nucleotide sequence ID" value="NZ_AP014651.1"/>
</dbReference>
<dbReference type="Gene3D" id="2.60.40.1820">
    <property type="match status" value="1"/>
</dbReference>
<dbReference type="InterPro" id="IPR004864">
    <property type="entry name" value="LEA_2"/>
</dbReference>
<reference evidence="5 9" key="5">
    <citation type="submission" date="2018-07" db="EMBL/GenBank/DDBJ databases">
        <title>Mechanisms of high-level aminoglycoside resistance among Gram-negative pathogens in Brazil.</title>
        <authorList>
            <person name="Ballaben A.S."/>
            <person name="Darini A.L.C."/>
            <person name="Doi Y."/>
        </authorList>
    </citation>
    <scope>NUCLEOTIDE SEQUENCE [LARGE SCALE GENOMIC DNA]</scope>
    <source>
        <strain evidence="5 9">B2-305</strain>
    </source>
</reference>
<dbReference type="SMART" id="SM00769">
    <property type="entry name" value="WHy"/>
    <property type="match status" value="1"/>
</dbReference>
<dbReference type="EMBL" id="NFFZ01000007">
    <property type="protein sequence ID" value="OTI61344.1"/>
    <property type="molecule type" value="Genomic_DNA"/>
</dbReference>
<evidence type="ECO:0000313" key="9">
    <source>
        <dbReference type="Proteomes" id="UP000253594"/>
    </source>
</evidence>
<evidence type="ECO:0000256" key="1">
    <source>
        <dbReference type="SAM" id="SignalP"/>
    </source>
</evidence>
<dbReference type="Pfam" id="PF03168">
    <property type="entry name" value="LEA_2"/>
    <property type="match status" value="1"/>
</dbReference>
<dbReference type="EMBL" id="QORE01000020">
    <property type="protein sequence ID" value="RCI76580.1"/>
    <property type="molecule type" value="Genomic_DNA"/>
</dbReference>
<evidence type="ECO:0000313" key="10">
    <source>
        <dbReference type="Proteomes" id="UP000284767"/>
    </source>
</evidence>
<proteinExistence type="predicted"/>
<comment type="caution">
    <text evidence="5">The sequence shown here is derived from an EMBL/GenBank/DDBJ whole genome shotgun (WGS) entry which is preliminary data.</text>
</comment>